<dbReference type="PROSITE" id="PS51257">
    <property type="entry name" value="PROKAR_LIPOPROTEIN"/>
    <property type="match status" value="1"/>
</dbReference>
<dbReference type="GO" id="GO:0016301">
    <property type="term" value="F:kinase activity"/>
    <property type="evidence" value="ECO:0007669"/>
    <property type="project" value="UniProtKB-KW"/>
</dbReference>
<sequence length="598" mass="68038">MKKADDSSKKINSPITAAVAVAAASAILLSGCSQAVRNPSYSLDSQDSSRQEVTASEPSVSQDKNVPSNLVTHSQPSSDNEGSGTPSATLPSVPEHTGEQIKPSTQDPEVSQAPEIQPPVTGEGSSQTNSSGEIIDDYRSDLVFPETDDPDELYELFGLSRSERSAYYESISKECGYPIIHVSTENEMEVLSRDDYVNCIVEIFNCEDEYVMDAASAGIRVRGNASAFYGDVDKLREEGAPYRIKFNHKTSVLGLNDNARCKSWVLLKTYNTGVRDRLAFELAEAINEGKYYSSDSRFVHVYMNEEYMGIYLLCEQSQENPNRVAINECEEGYTGTDIGYFVELDNYSYESEWRFMLNYNKESITDCYGTSRVPRKYYYTIRNDIYSEEQESFIERYFEVAYEIPMRAIKYGEYYRLNDDFTLTLANEEFSSAEECVSQVLDIESFVDMYITYEIVNDQDVGGGSFFFAVDFGSVSQYKTLTCVCPWDFSWAYTDYNAESDGGLYAARFKDSYFVENWGDRSNPWLILLYSADWFKELVMEKWQERYPAILETLANERENVNSHTQDFNKDGVRRSSRAIATLDWVDSRVEYLNSLWG</sequence>
<dbReference type="InterPro" id="IPR014867">
    <property type="entry name" value="Spore_coat_CotH_CotH2/3/7"/>
</dbReference>
<feature type="chain" id="PRO_5039237822" evidence="2">
    <location>
        <begin position="36"/>
        <end position="598"/>
    </location>
</feature>
<accession>A0A9D1NS40</accession>
<dbReference type="EMBL" id="DVOL01000068">
    <property type="protein sequence ID" value="HIV11030.1"/>
    <property type="molecule type" value="Genomic_DNA"/>
</dbReference>
<name>A0A9D1NS40_9FIRM</name>
<organism evidence="3 4">
    <name type="scientific">Candidatus Faeciplasma avium</name>
    <dbReference type="NCBI Taxonomy" id="2840798"/>
    <lineage>
        <taxon>Bacteria</taxon>
        <taxon>Bacillati</taxon>
        <taxon>Bacillota</taxon>
        <taxon>Clostridia</taxon>
        <taxon>Eubacteriales</taxon>
        <taxon>Oscillospiraceae</taxon>
        <taxon>Oscillospiraceae incertae sedis</taxon>
        <taxon>Candidatus Faeciplasma</taxon>
    </lineage>
</organism>
<feature type="compositionally biased region" description="Polar residues" evidence="1">
    <location>
        <begin position="37"/>
        <end position="90"/>
    </location>
</feature>
<reference evidence="3" key="1">
    <citation type="submission" date="2020-10" db="EMBL/GenBank/DDBJ databases">
        <authorList>
            <person name="Gilroy R."/>
        </authorList>
    </citation>
    <scope>NUCLEOTIDE SEQUENCE</scope>
    <source>
        <strain evidence="3">1370</strain>
    </source>
</reference>
<gene>
    <name evidence="3" type="ORF">IAD28_05005</name>
</gene>
<dbReference type="Pfam" id="PF08757">
    <property type="entry name" value="CotH"/>
    <property type="match status" value="1"/>
</dbReference>
<feature type="region of interest" description="Disordered" evidence="1">
    <location>
        <begin position="37"/>
        <end position="133"/>
    </location>
</feature>
<evidence type="ECO:0000313" key="4">
    <source>
        <dbReference type="Proteomes" id="UP000823960"/>
    </source>
</evidence>
<dbReference type="AlphaFoldDB" id="A0A9D1NS40"/>
<dbReference type="Proteomes" id="UP000823960">
    <property type="component" value="Unassembled WGS sequence"/>
</dbReference>
<evidence type="ECO:0000256" key="2">
    <source>
        <dbReference type="SAM" id="SignalP"/>
    </source>
</evidence>
<proteinExistence type="predicted"/>
<feature type="compositionally biased region" description="Polar residues" evidence="1">
    <location>
        <begin position="123"/>
        <end position="132"/>
    </location>
</feature>
<comment type="caution">
    <text evidence="3">The sequence shown here is derived from an EMBL/GenBank/DDBJ whole genome shotgun (WGS) entry which is preliminary data.</text>
</comment>
<protein>
    <submittedName>
        <fullName evidence="3">CotH kinase family protein</fullName>
    </submittedName>
</protein>
<keyword evidence="2" id="KW-0732">Signal</keyword>
<evidence type="ECO:0000313" key="3">
    <source>
        <dbReference type="EMBL" id="HIV11030.1"/>
    </source>
</evidence>
<keyword evidence="3" id="KW-0418">Kinase</keyword>
<reference evidence="3" key="2">
    <citation type="journal article" date="2021" name="PeerJ">
        <title>Extensive microbial diversity within the chicken gut microbiome revealed by metagenomics and culture.</title>
        <authorList>
            <person name="Gilroy R."/>
            <person name="Ravi A."/>
            <person name="Getino M."/>
            <person name="Pursley I."/>
            <person name="Horton D.L."/>
            <person name="Alikhan N.F."/>
            <person name="Baker D."/>
            <person name="Gharbi K."/>
            <person name="Hall N."/>
            <person name="Watson M."/>
            <person name="Adriaenssens E.M."/>
            <person name="Foster-Nyarko E."/>
            <person name="Jarju S."/>
            <person name="Secka A."/>
            <person name="Antonio M."/>
            <person name="Oren A."/>
            <person name="Chaudhuri R.R."/>
            <person name="La Ragione R."/>
            <person name="Hildebrand F."/>
            <person name="Pallen M.J."/>
        </authorList>
    </citation>
    <scope>NUCLEOTIDE SEQUENCE</scope>
    <source>
        <strain evidence="3">1370</strain>
    </source>
</reference>
<feature type="signal peptide" evidence="2">
    <location>
        <begin position="1"/>
        <end position="35"/>
    </location>
</feature>
<keyword evidence="3" id="KW-0808">Transferase</keyword>
<evidence type="ECO:0000256" key="1">
    <source>
        <dbReference type="SAM" id="MobiDB-lite"/>
    </source>
</evidence>